<dbReference type="InterPro" id="IPR011990">
    <property type="entry name" value="TPR-like_helical_dom_sf"/>
</dbReference>
<dbReference type="InterPro" id="IPR043128">
    <property type="entry name" value="Rev_trsase/Diguanyl_cyclase"/>
</dbReference>
<proteinExistence type="predicted"/>
<dbReference type="CDD" id="cd01949">
    <property type="entry name" value="GGDEF"/>
    <property type="match status" value="1"/>
</dbReference>
<sequence>MSKYVKEHNQVVKFIEENNLVEAEKINKIIYNNSIKCEYDNDIIKSNINFGTIFEKKGDLNNALDKYSRALTLAKHAGKNELWIDVQRKRARIFLFSGKHRLALKIYLELLNKINEENISIHRKASILNNSAVIYRDLGKIDLALKYFEECRIASVKSNECILEAISLYNIAEIMCFKNQYKKSSELLNHSREISIRIKDELGKDMCNCLEAELYIKTDYKKSIDMFEKSNLRVKDIGNMHDYIEVVYNYAFELTKYDYTEVAVEILENLNLKNLSNEYFLKEKEAFNLLSMYYMKQSNYEKAFYYEKRKSELMEYTISQWNEMEFAYIGSDFNKVTTNNQMDELKSSLEIMDTLSKIGKVITTSIDFNDVYKILEKHLSKTMNLMTYGVGIIETEKLHYRYSHENVFKQAYIDLDDYKKLMNICIRDKKEIFIVDSKNLSEYKNKFSKDLVDLIYNSKVKSVIFCPIFFDNEIIGGLTVQSDKNFTYNYMDLEKIRFLSSYLAISITNYQKNKEILNKNKELELISKVDALTGAKNRHALSEYIESVFDKNKNLIMPLGVCMIDLDHFKQYNDNYGHVKGDKVLSKITSNIIEVIKKEKAHIFRYGGDEFLIIFEKISKNNLEEALENIRKIVFDLNIEHKYSLVSDRVTLSAGGIITENSKINQVDLFKFADEVLYKAKSKSKNTFIVEEVC</sequence>
<organism evidence="3 4">
    <name type="scientific">Helicovermis profundi</name>
    <dbReference type="NCBI Taxonomy" id="3065157"/>
    <lineage>
        <taxon>Bacteria</taxon>
        <taxon>Bacillati</taxon>
        <taxon>Bacillota</taxon>
        <taxon>Clostridia</taxon>
        <taxon>Helicovermis</taxon>
    </lineage>
</organism>
<gene>
    <name evidence="3" type="ORF">HLPR_15910</name>
</gene>
<dbReference type="Proteomes" id="UP001321786">
    <property type="component" value="Chromosome"/>
</dbReference>
<evidence type="ECO:0000313" key="4">
    <source>
        <dbReference type="Proteomes" id="UP001321786"/>
    </source>
</evidence>
<dbReference type="Gene3D" id="3.30.450.40">
    <property type="match status" value="1"/>
</dbReference>
<dbReference type="Gene3D" id="1.25.40.10">
    <property type="entry name" value="Tetratricopeptide repeat domain"/>
    <property type="match status" value="2"/>
</dbReference>
<feature type="repeat" description="TPR" evidence="1">
    <location>
        <begin position="44"/>
        <end position="77"/>
    </location>
</feature>
<keyword evidence="4" id="KW-1185">Reference proteome</keyword>
<dbReference type="PROSITE" id="PS50887">
    <property type="entry name" value="GGDEF"/>
    <property type="match status" value="1"/>
</dbReference>
<dbReference type="InterPro" id="IPR029016">
    <property type="entry name" value="GAF-like_dom_sf"/>
</dbReference>
<dbReference type="InterPro" id="IPR019734">
    <property type="entry name" value="TPR_rpt"/>
</dbReference>
<dbReference type="GO" id="GO:1902201">
    <property type="term" value="P:negative regulation of bacterial-type flagellum-dependent cell motility"/>
    <property type="evidence" value="ECO:0007669"/>
    <property type="project" value="TreeGrafter"/>
</dbReference>
<reference evidence="3 4" key="1">
    <citation type="submission" date="2023-08" db="EMBL/GenBank/DDBJ databases">
        <title>Helicovermis profunda gen. nov., sp. nov., a novel mesophilic, fermentative bacterium within the Bacillota from a deep-sea hydrothermal vent chimney.</title>
        <authorList>
            <person name="Miyazaki U."/>
            <person name="Mizutani D."/>
            <person name="Hashimoto Y."/>
            <person name="Tame A."/>
            <person name="Sawayama S."/>
            <person name="Miyazaki J."/>
            <person name="Takai K."/>
            <person name="Nakagawa S."/>
        </authorList>
    </citation>
    <scope>NUCLEOTIDE SEQUENCE [LARGE SCALE GENOMIC DNA]</scope>
    <source>
        <strain evidence="3 4">S502</strain>
    </source>
</reference>
<name>A0AAU9ES30_9FIRM</name>
<evidence type="ECO:0000313" key="3">
    <source>
        <dbReference type="EMBL" id="BEP29260.1"/>
    </source>
</evidence>
<dbReference type="PROSITE" id="PS50005">
    <property type="entry name" value="TPR"/>
    <property type="match status" value="1"/>
</dbReference>
<dbReference type="InterPro" id="IPR050469">
    <property type="entry name" value="Diguanylate_Cyclase"/>
</dbReference>
<dbReference type="EMBL" id="AP028654">
    <property type="protein sequence ID" value="BEP29260.1"/>
    <property type="molecule type" value="Genomic_DNA"/>
</dbReference>
<dbReference type="GO" id="GO:0052621">
    <property type="term" value="F:diguanylate cyclase activity"/>
    <property type="evidence" value="ECO:0007669"/>
    <property type="project" value="TreeGrafter"/>
</dbReference>
<keyword evidence="1" id="KW-0802">TPR repeat</keyword>
<dbReference type="RefSeq" id="WP_338534913.1">
    <property type="nucleotide sequence ID" value="NZ_AP028654.1"/>
</dbReference>
<dbReference type="SMART" id="SM00267">
    <property type="entry name" value="GGDEF"/>
    <property type="match status" value="1"/>
</dbReference>
<dbReference type="Pfam" id="PF13424">
    <property type="entry name" value="TPR_12"/>
    <property type="match status" value="1"/>
</dbReference>
<evidence type="ECO:0000256" key="1">
    <source>
        <dbReference type="PROSITE-ProRule" id="PRU00339"/>
    </source>
</evidence>
<dbReference type="Pfam" id="PF00990">
    <property type="entry name" value="GGDEF"/>
    <property type="match status" value="1"/>
</dbReference>
<dbReference type="GO" id="GO:0005886">
    <property type="term" value="C:plasma membrane"/>
    <property type="evidence" value="ECO:0007669"/>
    <property type="project" value="TreeGrafter"/>
</dbReference>
<accession>A0AAU9ES30</accession>
<dbReference type="InterPro" id="IPR029787">
    <property type="entry name" value="Nucleotide_cyclase"/>
</dbReference>
<evidence type="ECO:0000259" key="2">
    <source>
        <dbReference type="PROSITE" id="PS50887"/>
    </source>
</evidence>
<dbReference type="SUPFAM" id="SSF55781">
    <property type="entry name" value="GAF domain-like"/>
    <property type="match status" value="1"/>
</dbReference>
<dbReference type="AlphaFoldDB" id="A0AAU9ES30"/>
<dbReference type="SMART" id="SM00028">
    <property type="entry name" value="TPR"/>
    <property type="match status" value="3"/>
</dbReference>
<dbReference type="KEGG" id="hprf:HLPR_15910"/>
<dbReference type="PANTHER" id="PTHR45138:SF9">
    <property type="entry name" value="DIGUANYLATE CYCLASE DGCM-RELATED"/>
    <property type="match status" value="1"/>
</dbReference>
<dbReference type="SUPFAM" id="SSF55073">
    <property type="entry name" value="Nucleotide cyclase"/>
    <property type="match status" value="1"/>
</dbReference>
<dbReference type="SUPFAM" id="SSF48452">
    <property type="entry name" value="TPR-like"/>
    <property type="match status" value="2"/>
</dbReference>
<dbReference type="NCBIfam" id="TIGR00254">
    <property type="entry name" value="GGDEF"/>
    <property type="match status" value="1"/>
</dbReference>
<dbReference type="Gene3D" id="3.30.70.270">
    <property type="match status" value="1"/>
</dbReference>
<feature type="domain" description="GGDEF" evidence="2">
    <location>
        <begin position="557"/>
        <end position="693"/>
    </location>
</feature>
<dbReference type="PANTHER" id="PTHR45138">
    <property type="entry name" value="REGULATORY COMPONENTS OF SENSORY TRANSDUCTION SYSTEM"/>
    <property type="match status" value="1"/>
</dbReference>
<dbReference type="InterPro" id="IPR000160">
    <property type="entry name" value="GGDEF_dom"/>
</dbReference>
<dbReference type="GO" id="GO:0043709">
    <property type="term" value="P:cell adhesion involved in single-species biofilm formation"/>
    <property type="evidence" value="ECO:0007669"/>
    <property type="project" value="TreeGrafter"/>
</dbReference>
<protein>
    <submittedName>
        <fullName evidence="3">GGDEF domain-containing protein</fullName>
    </submittedName>
</protein>